<evidence type="ECO:0000313" key="6">
    <source>
        <dbReference type="Proteomes" id="UP000003880"/>
    </source>
</evidence>
<dbReference type="InterPro" id="IPR028623">
    <property type="entry name" value="HdeB"/>
</dbReference>
<dbReference type="Gene3D" id="1.10.890.10">
    <property type="entry name" value="HNS-dependent expression A"/>
    <property type="match status" value="1"/>
</dbReference>
<evidence type="ECO:0000256" key="4">
    <source>
        <dbReference type="HAMAP-Rule" id="MF_00947"/>
    </source>
</evidence>
<proteinExistence type="inferred from homology"/>
<evidence type="ECO:0000256" key="3">
    <source>
        <dbReference type="ARBA" id="ARBA00023186"/>
    </source>
</evidence>
<dbReference type="HOGENOM" id="CLU_149189_0_0_6"/>
<dbReference type="NCBIfam" id="NF008599">
    <property type="entry name" value="PRK11566.1"/>
    <property type="match status" value="1"/>
</dbReference>
<dbReference type="GO" id="GO:1990451">
    <property type="term" value="P:cellular stress response to acidic pH"/>
    <property type="evidence" value="ECO:0007669"/>
    <property type="project" value="UniProtKB-UniRule"/>
</dbReference>
<evidence type="ECO:0000313" key="5">
    <source>
        <dbReference type="EMBL" id="EFE08864.1"/>
    </source>
</evidence>
<evidence type="ECO:0000256" key="2">
    <source>
        <dbReference type="ARBA" id="ARBA00022764"/>
    </source>
</evidence>
<organism evidence="5 6">
    <name type="scientific">Citrobacter youngae ATCC 29220</name>
    <dbReference type="NCBI Taxonomy" id="500640"/>
    <lineage>
        <taxon>Bacteria</taxon>
        <taxon>Pseudomonadati</taxon>
        <taxon>Pseudomonadota</taxon>
        <taxon>Gammaproteobacteria</taxon>
        <taxon>Enterobacterales</taxon>
        <taxon>Enterobacteriaceae</taxon>
        <taxon>Citrobacter</taxon>
        <taxon>Citrobacter freundii complex</taxon>
    </lineage>
</organism>
<dbReference type="InterPro" id="IPR038303">
    <property type="entry name" value="HdeA/HdeB_sf"/>
</dbReference>
<dbReference type="GO" id="GO:0042597">
    <property type="term" value="C:periplasmic space"/>
    <property type="evidence" value="ECO:0007669"/>
    <property type="project" value="UniProtKB-SubCell"/>
</dbReference>
<keyword evidence="3 4" id="KW-0143">Chaperone</keyword>
<sequence>MAIFILMTVEVLFFANYINGLKRKCRYYLYYKWSTTMNKFSLSTAGILVAALLTSVSVNAATDSAKTEVTPKGMSCQEFIDLNPQTMAPVAFWVLNEDEDFKGGDYVDYNETVTTAVPLTVELCKKHPQSELSKIKDEIKKELSK</sequence>
<keyword evidence="2 4" id="KW-0574">Periplasm</keyword>
<gene>
    <name evidence="4 5" type="primary">hdeB</name>
    <name evidence="5" type="ORF">CIT292_07143</name>
</gene>
<dbReference type="eggNOG" id="ENOG50334GK">
    <property type="taxonomic scope" value="Bacteria"/>
</dbReference>
<comment type="caution">
    <text evidence="5">The sequence shown here is derived from an EMBL/GenBank/DDBJ whole genome shotgun (WGS) entry which is preliminary data.</text>
</comment>
<comment type="similarity">
    <text evidence="4">Belongs to the HdeB family.</text>
</comment>
<evidence type="ECO:0000256" key="1">
    <source>
        <dbReference type="ARBA" id="ARBA00022729"/>
    </source>
</evidence>
<dbReference type="AlphaFoldDB" id="D4B9K3"/>
<keyword evidence="1" id="KW-0732">Signal</keyword>
<name>D4B9K3_9ENTR</name>
<dbReference type="EMBL" id="ABWL02000006">
    <property type="protein sequence ID" value="EFE08864.1"/>
    <property type="molecule type" value="Genomic_DNA"/>
</dbReference>
<dbReference type="Proteomes" id="UP000003880">
    <property type="component" value="Unassembled WGS sequence"/>
</dbReference>
<dbReference type="InterPro" id="IPR010486">
    <property type="entry name" value="HNS-dep_expression_A/B"/>
</dbReference>
<comment type="function">
    <text evidence="4">Required for optimal acid stress protection, which is important for survival of enteric bacteria in the acidic environment of the host stomach. Exhibits a chaperone-like activity at acidic pH by preventing the aggregation of many different periplasmic proteins.</text>
</comment>
<accession>D4B9K3</accession>
<dbReference type="Pfam" id="PF06411">
    <property type="entry name" value="HdeA"/>
    <property type="match status" value="1"/>
</dbReference>
<comment type="subcellular location">
    <subcellularLocation>
        <location evidence="4">Periplasm</location>
    </subcellularLocation>
</comment>
<protein>
    <recommendedName>
        <fullName evidence="4">Acid stress chaperone HdeB</fullName>
    </recommendedName>
</protein>
<dbReference type="GO" id="GO:0051082">
    <property type="term" value="F:unfolded protein binding"/>
    <property type="evidence" value="ECO:0007669"/>
    <property type="project" value="InterPro"/>
</dbReference>
<dbReference type="HAMAP" id="MF_00947">
    <property type="entry name" value="HdeB"/>
    <property type="match status" value="1"/>
</dbReference>
<reference evidence="5 6" key="1">
    <citation type="submission" date="2010-02" db="EMBL/GenBank/DDBJ databases">
        <authorList>
            <person name="Weinstock G."/>
            <person name="Sodergren E."/>
            <person name="Clifton S."/>
            <person name="Fulton L."/>
            <person name="Fulton B."/>
            <person name="Courtney L."/>
            <person name="Fronick C."/>
            <person name="Harrison M."/>
            <person name="Strong C."/>
            <person name="Farmer C."/>
            <person name="Delahaunty K."/>
            <person name="Markovic C."/>
            <person name="Hall O."/>
            <person name="Minx P."/>
            <person name="Tomlinson C."/>
            <person name="Mitreva M."/>
            <person name="Nelson J."/>
            <person name="Hou S."/>
            <person name="Wollam A."/>
            <person name="Pepin K.H."/>
            <person name="Johnson M."/>
            <person name="Bhonagiri V."/>
            <person name="Zhang X."/>
            <person name="Suruliraj S."/>
            <person name="Warren W."/>
            <person name="Chinwalla A."/>
            <person name="Mardis E.R."/>
            <person name="Wilson R.K."/>
        </authorList>
    </citation>
    <scope>NUCLEOTIDE SEQUENCE [LARGE SCALE GENOMIC DNA]</scope>
    <source>
        <strain evidence="5 6">ATCC 29220</strain>
    </source>
</reference>